<reference evidence="1 2" key="1">
    <citation type="journal article" date="2011" name="Proc. Natl. Acad. Sci. U.S.A.">
        <title>Comparative genomics of xylose-fermenting fungi for enhanced biofuel production.</title>
        <authorList>
            <person name="Wohlbach D.J."/>
            <person name="Kuo A."/>
            <person name="Sato T.K."/>
            <person name="Potts K.M."/>
            <person name="Salamov A.A."/>
            <person name="LaButti K.M."/>
            <person name="Sun H."/>
            <person name="Clum A."/>
            <person name="Pangilinan J.L."/>
            <person name="Lindquist E.A."/>
            <person name="Lucas S."/>
            <person name="Lapidus A."/>
            <person name="Jin M."/>
            <person name="Gunawan C."/>
            <person name="Balan V."/>
            <person name="Dale B.E."/>
            <person name="Jeffries T.W."/>
            <person name="Zinkel R."/>
            <person name="Barry K.W."/>
            <person name="Grigoriev I.V."/>
            <person name="Gasch A.P."/>
        </authorList>
    </citation>
    <scope>NUCLEOTIDE SEQUENCE [LARGE SCALE GENOMIC DNA]</scope>
    <source>
        <strain evidence="2">ATCC 10573 / BCRC 21748 / CBS 615 / JCM 9827 / NBRC 10315 / NRRL Y-1498 / VKM Y-70</strain>
    </source>
</reference>
<protein>
    <submittedName>
        <fullName evidence="1">Uncharacterized protein</fullName>
    </submittedName>
</protein>
<proteinExistence type="predicted"/>
<dbReference type="RefSeq" id="XP_006689523.1">
    <property type="nucleotide sequence ID" value="XM_006689460.1"/>
</dbReference>
<dbReference type="AlphaFoldDB" id="G3BDI6"/>
<evidence type="ECO:0000313" key="1">
    <source>
        <dbReference type="EMBL" id="EGV60309.1"/>
    </source>
</evidence>
<accession>G3BDI6</accession>
<dbReference type="HOGENOM" id="CLU_973178_0_0_1"/>
<organism evidence="2">
    <name type="scientific">Candida tenuis (strain ATCC 10573 / BCRC 21748 / CBS 615 / JCM 9827 / NBRC 10315 / NRRL Y-1498 / VKM Y-70)</name>
    <name type="common">Yeast</name>
    <name type="synonym">Yamadazyma tenuis</name>
    <dbReference type="NCBI Taxonomy" id="590646"/>
    <lineage>
        <taxon>Eukaryota</taxon>
        <taxon>Fungi</taxon>
        <taxon>Dikarya</taxon>
        <taxon>Ascomycota</taxon>
        <taxon>Saccharomycotina</taxon>
        <taxon>Pichiomycetes</taxon>
        <taxon>Debaryomycetaceae</taxon>
        <taxon>Yamadazyma</taxon>
    </lineage>
</organism>
<dbReference type="EMBL" id="GL996528">
    <property type="protein sequence ID" value="EGV60309.1"/>
    <property type="molecule type" value="Genomic_DNA"/>
</dbReference>
<dbReference type="Proteomes" id="UP000000707">
    <property type="component" value="Unassembled WGS sequence"/>
</dbReference>
<dbReference type="GeneID" id="18248263"/>
<evidence type="ECO:0000313" key="2">
    <source>
        <dbReference type="Proteomes" id="UP000000707"/>
    </source>
</evidence>
<keyword evidence="2" id="KW-1185">Reference proteome</keyword>
<gene>
    <name evidence="1" type="ORF">CANTEDRAFT_116358</name>
</gene>
<name>G3BDI6_CANTC</name>
<sequence>MVNAENEHELPSYSSADFAKMVQGPPGSLRFFRNRNGHFENVAASVSTKEAIELNKSKYFRGITSGSIGNSTLYSDRGKIKLHKEEVCDVILGTKGSTTARILTTDEDDIFYETSPVQECFDSIGTEDKPTMFPILTNGLIPDMNSPVEVIIEPTTKPLLPYNAMLDLSAINHNAKSMKVFGPLCNVIDYDPEELNDENALLNILNEEIVASMEAETENDHRSQSSDRSRIEEESWWYKVRSWFKEEEEAAFERYFNKYPWAKYFQRSLIENPISDLEDFENLFTK</sequence>
<dbReference type="KEGG" id="cten:18248263"/>